<protein>
    <submittedName>
        <fullName evidence="6">DBF4-type zinc finger-containing protein 2 isoform X1</fullName>
    </submittedName>
</protein>
<dbReference type="KEGG" id="ccan:109697503"/>
<reference evidence="6" key="1">
    <citation type="submission" date="2025-08" db="UniProtKB">
        <authorList>
            <consortium name="RefSeq"/>
        </authorList>
    </citation>
    <scope>IDENTIFICATION</scope>
</reference>
<dbReference type="InterPro" id="IPR006572">
    <property type="entry name" value="Znf_DBF"/>
</dbReference>
<evidence type="ECO:0000256" key="2">
    <source>
        <dbReference type="ARBA" id="ARBA00022771"/>
    </source>
</evidence>
<dbReference type="GO" id="GO:0071514">
    <property type="term" value="P:genomic imprinting"/>
    <property type="evidence" value="ECO:0007669"/>
    <property type="project" value="TreeGrafter"/>
</dbReference>
<evidence type="ECO:0000256" key="3">
    <source>
        <dbReference type="ARBA" id="ARBA00022833"/>
    </source>
</evidence>
<evidence type="ECO:0000313" key="6">
    <source>
        <dbReference type="RefSeq" id="XP_020036740.2"/>
    </source>
</evidence>
<dbReference type="GeneID" id="109697503"/>
<evidence type="ECO:0000313" key="5">
    <source>
        <dbReference type="Proteomes" id="UP001732720"/>
    </source>
</evidence>
<dbReference type="SMART" id="SM00586">
    <property type="entry name" value="ZnF_DBF"/>
    <property type="match status" value="1"/>
</dbReference>
<keyword evidence="3" id="KW-0862">Zinc</keyword>
<proteinExistence type="predicted"/>
<evidence type="ECO:0000256" key="4">
    <source>
        <dbReference type="PROSITE-ProRule" id="PRU00600"/>
    </source>
</evidence>
<dbReference type="InterPro" id="IPR038545">
    <property type="entry name" value="Znf_DBF_sf"/>
</dbReference>
<dbReference type="GO" id="GO:0008270">
    <property type="term" value="F:zinc ion binding"/>
    <property type="evidence" value="ECO:0007669"/>
    <property type="project" value="UniProtKB-KW"/>
</dbReference>
<sequence>MQKRQGYCSYCRVQYANLEQHLFSAQHRSLTRQSRRRICPNSLMERFLQDVLRHHPYNYQDSRSAQNEAPAANPGSPDLVVLDEFIPEEKDEDTTDSSEEMYSDDSESDEELDCGPINSQECADEFSIRPSVIQKLEKGQQQSLPFVHNIESGMKKINPVEIGQATNNGKKLIRPPVICNAPASRLSKSSYQRPLAAKTTRLALAVSSESLSPCYLNSEPFFDQLDEASGSSNPGTSSEKPKESNKKSVCINLDKWLSQKNAKSKGESLTPVFKFREIKSTEGSVSVVSVESSSESAANSAKLNKTDIPSDKGISADAIPEHHEESFSNTDCTPKEKQPDLNKPATLKQKCSVNSERKFDHGSLESTSDQFQKAVQGLKLSNEDRVDQEDENYEARASEMSFDCGSSCHSLTALSELTAREINLSEEIPAEVQDKNNKSGFSKTAAGGVCIDSVEVVTSQSQVIDKEISRQNTKRVSLVDESYDSSGSEMNFDSGDSLQSTNDYPQKPEKEGSLPKKVHIELVDRSYGSSSSEVSDDFSLDEPPVVVTEIKCRKKAHISLVDESYGSSFSEASSDSDASLDHPQMTVKERNLKDRPVHLKNKKRKPSGAKAHLDCDVSLETVTDEPQRDIEEVNLLKEKNADLVDMNCESHGPEMGFHADAQLVADQSQVAVKEVNPQKVDIDLEIESIRFSISNLSFDSHAFLYQSANDQPQGALGEVNLKELNVDMEVKSNGCSSSELTFDSDSPLLSVTELDVERIKEDHINLEDESCESSSSDITFDSDIPNFSVVDQPEVADYEEEPVDLENKSNESCISEITFDSDIPLHSGNDPPEVAVEVIIQEEEYVHLERKNDIPSDCEINLDFYASLPSVTNPPEVTVKKQNSQKEEQVHVKIKENMPADSELSLDYIFHSNPGHSEDPVKDINFQQEEHIHLENKSNELNVSETGLDSDTSIHSVIYKPQVVVKNIWLQKEKHAELQSKSAEFNGSVINSGSRVLHYPVTEPQRAGKKAKRKTKHIVEEKSDKYGASELILNSDVLPQLITQKPQLAVLKEGHADPEDESTQLRGFEMNLNIDGFLHSVTDQPHLAFWKEKHVDLKDRNSKPSDSKISFNSVDSLQSLSKQHHKAITKINLWKEEAIGLKNKISEPNGSKVTHDSDVFFQSVADQTEVAVKQINLENEDQMYLETKSSQYSCSETSFDSDFLVQSRVNQPKITILESKHIEQESKCNQSCDSEVFDSGECLQSVTESQRTGKKAKRKKKHILEYDQLSDTRKEMDLWKNENIDVEGEQDEAKGFQITYDSDVLQPVAGQTEVAQETNLWKQHVNLEDKSVKPSDSKINFDSDDPFQSVISKIQEPVKEINLLREGHAYMDDKGYEPCGSGIIYVPSTPFCSVIQQPQILQEGHANLEIQSSDPCGREKAFDSNDPCHSSDPCGRKITFDSSDPCHSSDPCSHEITFDSNGPCHSSDPCSHEITFDSNDPCCSAADQLQKAIKEMNLKEDHIYLEDKSYRLVDFEASYDSDVPVQLVVDPSVEDVSDKEINLQKEDHNDLENKNYEPHCSEIRYDSGVHLQAEIEPPQVTCSETNLQERELLDMEEKSNEPSDSEMMYDSDVSFQIVVNQVQTSDGEADSPQVVFVDVAASDSDCDREVISDSNVPLQPVTDPPQMTVKDTSPANSVRYCEFCGCKLRNDYAAFPQSVINQSKESFRIINRKNDYIILGDTTCQSCGYEINFNVKVSDQSMSYQSQGPDQNCVDSEEKRNFNLEDTSQPVTHQLQKADEVNLWRGLKNTDLQDKSWESGVPVVDRAAFAVSVIQHTSNIVNPLNLKCPDLQSTSYKSYGSEMNFQNDPSHQSNTDQPQEAVKKIRRRKKVTFDLREQIYTYPSSPVPMVDSVRNLEEAREFADDPNEPVFEGLPYVPPPFMENTWSQKTREDDIEINTLMEGFTEGHSHCYFDDDSETKKVFLNEEEKTTWSDFNQDAASIQALSEVVEGRIADIDNFSVALDKPSSHFSPAEGLHQQNWHVTSQSQTVKANPGTQPSFMNYPLKKRKINIQEEESPKKKYLQNDSKEKKKPKIGTVEFPIPQAKVLDPVQSGSLVCVPSLNTEPKISESFNAPKMKHCNCDNDLQFVCTCNNPLLMKTVINSPQNLVVPDFDRHERVDIDFNRSDLSANAGESGGNMQNLAPTSFMTIPARYELRSRHRISESYAFLENSEYANASEVPKDSIFQPTLLNTDAAKISPKSVRSEFLGNKNKKIRRRKVATRNKSRLSRNRSKAVTALQNSALISEKLTIWVLMKASGVIKKYISRDSVFMHRRCQHRVSLLGNHLKKKISLANRIKKMKRAAKMLWKSSVPSVGAEEHLRAIAGPSPKQPVQHPSSAEARKKHDNRSYPRRKKKPAPVREYDLRSSCFIPDSDRMVTRLASKLRGESKDLLGHH</sequence>
<organism evidence="6">
    <name type="scientific">Castor canadensis</name>
    <name type="common">American beaver</name>
    <dbReference type="NCBI Taxonomy" id="51338"/>
    <lineage>
        <taxon>Eukaryota</taxon>
        <taxon>Metazoa</taxon>
        <taxon>Chordata</taxon>
        <taxon>Craniata</taxon>
        <taxon>Vertebrata</taxon>
        <taxon>Euteleostomi</taxon>
        <taxon>Mammalia</taxon>
        <taxon>Eutheria</taxon>
        <taxon>Euarchontoglires</taxon>
        <taxon>Glires</taxon>
        <taxon>Rodentia</taxon>
        <taxon>Castorimorpha</taxon>
        <taxon>Castoridae</taxon>
        <taxon>Castor</taxon>
    </lineage>
</organism>
<keyword evidence="1" id="KW-0479">Metal-binding</keyword>
<dbReference type="Pfam" id="PF07535">
    <property type="entry name" value="zf-DBF"/>
    <property type="match status" value="1"/>
</dbReference>
<dbReference type="PANTHER" id="PTHR21639:SF5">
    <property type="entry name" value="DBF4-TYPE ZINC FINGER-CONTAINING PROTEIN 2"/>
    <property type="match status" value="1"/>
</dbReference>
<gene>
    <name evidence="6" type="primary">Zdbf2</name>
</gene>
<dbReference type="PANTHER" id="PTHR21639">
    <property type="entry name" value="DBF4-TYPE ZINC FINGER-CONTAINING PROTEIN 2"/>
    <property type="match status" value="1"/>
</dbReference>
<dbReference type="Gene3D" id="6.10.250.3410">
    <property type="entry name" value="DBF zinc finger"/>
    <property type="match status" value="1"/>
</dbReference>
<dbReference type="Proteomes" id="UP001732720">
    <property type="component" value="Chromosome 4"/>
</dbReference>
<dbReference type="InterPro" id="IPR038890">
    <property type="entry name" value="ZDBF2"/>
</dbReference>
<dbReference type="RefSeq" id="XP_020036740.2">
    <property type="nucleotide sequence ID" value="XM_020181151.2"/>
</dbReference>
<evidence type="ECO:0000256" key="1">
    <source>
        <dbReference type="ARBA" id="ARBA00022723"/>
    </source>
</evidence>
<keyword evidence="5" id="KW-1185">Reference proteome</keyword>
<dbReference type="CTD" id="57683"/>
<name>A0A8B7W2W7_CASCN</name>
<dbReference type="PROSITE" id="PS51265">
    <property type="entry name" value="ZF_DBF4"/>
    <property type="match status" value="1"/>
</dbReference>
<accession>A0A8B7W2W7</accession>
<keyword evidence="2 4" id="KW-0863">Zinc-finger</keyword>
<dbReference type="OrthoDB" id="9905711at2759"/>
<dbReference type="GO" id="GO:0003676">
    <property type="term" value="F:nucleic acid binding"/>
    <property type="evidence" value="ECO:0007669"/>
    <property type="project" value="InterPro"/>
</dbReference>